<dbReference type="EMBL" id="CP001085">
    <property type="protein sequence ID" value="ADD79664.1"/>
    <property type="molecule type" value="Genomic_DNA"/>
</dbReference>
<keyword evidence="1" id="KW-0472">Membrane</keyword>
<dbReference type="STRING" id="515618.RIEPE_0498"/>
<keyword evidence="3" id="KW-1185">Reference proteome</keyword>
<evidence type="ECO:0000313" key="2">
    <source>
        <dbReference type="EMBL" id="ADD79664.1"/>
    </source>
</evidence>
<keyword evidence="1" id="KW-0812">Transmembrane</keyword>
<dbReference type="AlphaFoldDB" id="D4G8S6"/>
<evidence type="ECO:0000256" key="1">
    <source>
        <dbReference type="SAM" id="Phobius"/>
    </source>
</evidence>
<dbReference type="Proteomes" id="UP000001700">
    <property type="component" value="Chromosome"/>
</dbReference>
<reference evidence="2" key="1">
    <citation type="submission" date="2008-05" db="EMBL/GenBank/DDBJ databases">
        <title>Genome sequence of Riesia pediculicola USDA.</title>
        <authorList>
            <person name="Kirkness E.F."/>
        </authorList>
    </citation>
    <scope>NUCLEOTIDE SEQUENCE [LARGE SCALE GENOMIC DNA]</scope>
    <source>
        <strain evidence="2">USDA</strain>
    </source>
</reference>
<organism evidence="2 3">
    <name type="scientific">Riesia pediculicola (strain USDA)</name>
    <dbReference type="NCBI Taxonomy" id="515618"/>
    <lineage>
        <taxon>Bacteria</taxon>
        <taxon>Pseudomonadati</taxon>
        <taxon>Pseudomonadota</taxon>
        <taxon>Gammaproteobacteria</taxon>
        <taxon>Enterobacterales</taxon>
        <taxon>Enterobacteriaceae</taxon>
        <taxon>Candidatus Riesia</taxon>
    </lineage>
</organism>
<accession>D4G8S6</accession>
<name>D4G8S6_RIEPU</name>
<dbReference type="KEGG" id="rip:RIEPE_0498"/>
<proteinExistence type="predicted"/>
<sequence length="42" mass="5186">MIKKLPNEIEMFLVYFFNILCQLVSFIKIFFELKYLKLKNIL</sequence>
<feature type="transmembrane region" description="Helical" evidence="1">
    <location>
        <begin position="12"/>
        <end position="31"/>
    </location>
</feature>
<keyword evidence="1" id="KW-1133">Transmembrane helix</keyword>
<evidence type="ECO:0000313" key="3">
    <source>
        <dbReference type="Proteomes" id="UP000001700"/>
    </source>
</evidence>
<dbReference type="HOGENOM" id="CLU_3257183_0_0_6"/>
<protein>
    <submittedName>
        <fullName evidence="2">Uncharacterized protein</fullName>
    </submittedName>
</protein>
<gene>
    <name evidence="2" type="ordered locus">RIEPE_0498</name>
</gene>